<accession>A0AAD9NU31</accession>
<sequence length="134" mass="14707">MLINILIITPLFDLSRILLAAVSTLVDSSQVTDHLLTDYVQDSGQFSVESRPECVRSLYGQTDLSPVEAIRSCDQYRTDGRSGSQLFLVSPVILQEDRQSPDLGASHKVCLTFPGMPAGYGFANAFLRAHNFAL</sequence>
<organism evidence="2 3">
    <name type="scientific">Ridgeia piscesae</name>
    <name type="common">Tubeworm</name>
    <dbReference type="NCBI Taxonomy" id="27915"/>
    <lineage>
        <taxon>Eukaryota</taxon>
        <taxon>Metazoa</taxon>
        <taxon>Spiralia</taxon>
        <taxon>Lophotrochozoa</taxon>
        <taxon>Annelida</taxon>
        <taxon>Polychaeta</taxon>
        <taxon>Sedentaria</taxon>
        <taxon>Canalipalpata</taxon>
        <taxon>Sabellida</taxon>
        <taxon>Siboglinidae</taxon>
        <taxon>Ridgeia</taxon>
    </lineage>
</organism>
<name>A0AAD9NU31_RIDPI</name>
<gene>
    <name evidence="2" type="ORF">NP493_354g02017</name>
</gene>
<feature type="chain" id="PRO_5042034705" evidence="1">
    <location>
        <begin position="21"/>
        <end position="134"/>
    </location>
</feature>
<proteinExistence type="predicted"/>
<evidence type="ECO:0000313" key="3">
    <source>
        <dbReference type="Proteomes" id="UP001209878"/>
    </source>
</evidence>
<reference evidence="2" key="1">
    <citation type="journal article" date="2023" name="Mol. Biol. Evol.">
        <title>Third-Generation Sequencing Reveals the Adaptive Role of the Epigenome in Three Deep-Sea Polychaetes.</title>
        <authorList>
            <person name="Perez M."/>
            <person name="Aroh O."/>
            <person name="Sun Y."/>
            <person name="Lan Y."/>
            <person name="Juniper S.K."/>
            <person name="Young C.R."/>
            <person name="Angers B."/>
            <person name="Qian P.Y."/>
        </authorList>
    </citation>
    <scope>NUCLEOTIDE SEQUENCE</scope>
    <source>
        <strain evidence="2">R07B-5</strain>
    </source>
</reference>
<comment type="caution">
    <text evidence="2">The sequence shown here is derived from an EMBL/GenBank/DDBJ whole genome shotgun (WGS) entry which is preliminary data.</text>
</comment>
<keyword evidence="1" id="KW-0732">Signal</keyword>
<keyword evidence="3" id="KW-1185">Reference proteome</keyword>
<feature type="signal peptide" evidence="1">
    <location>
        <begin position="1"/>
        <end position="20"/>
    </location>
</feature>
<evidence type="ECO:0000313" key="2">
    <source>
        <dbReference type="EMBL" id="KAK2182425.1"/>
    </source>
</evidence>
<dbReference type="EMBL" id="JAODUO010000354">
    <property type="protein sequence ID" value="KAK2182425.1"/>
    <property type="molecule type" value="Genomic_DNA"/>
</dbReference>
<protein>
    <submittedName>
        <fullName evidence="2">Uncharacterized protein</fullName>
    </submittedName>
</protein>
<dbReference type="Proteomes" id="UP001209878">
    <property type="component" value="Unassembled WGS sequence"/>
</dbReference>
<evidence type="ECO:0000256" key="1">
    <source>
        <dbReference type="SAM" id="SignalP"/>
    </source>
</evidence>
<dbReference type="AlphaFoldDB" id="A0AAD9NU31"/>